<evidence type="ECO:0000259" key="12">
    <source>
        <dbReference type="PROSITE" id="PS51202"/>
    </source>
</evidence>
<evidence type="ECO:0000256" key="8">
    <source>
        <dbReference type="ARBA" id="ARBA00023065"/>
    </source>
</evidence>
<dbReference type="GO" id="GO:0006813">
    <property type="term" value="P:potassium ion transport"/>
    <property type="evidence" value="ECO:0007669"/>
    <property type="project" value="UniProtKB-KW"/>
</dbReference>
<dbReference type="Pfam" id="PF02254">
    <property type="entry name" value="TrkA_N"/>
    <property type="match status" value="1"/>
</dbReference>
<evidence type="ECO:0000256" key="1">
    <source>
        <dbReference type="ARBA" id="ARBA00004127"/>
    </source>
</evidence>
<keyword evidence="5 10" id="KW-0812">Transmembrane</keyword>
<dbReference type="EMBL" id="UOFX01000036">
    <property type="protein sequence ID" value="VAX08472.1"/>
    <property type="molecule type" value="Genomic_DNA"/>
</dbReference>
<dbReference type="SUPFAM" id="SSF51735">
    <property type="entry name" value="NAD(P)-binding Rossmann-fold domains"/>
    <property type="match status" value="1"/>
</dbReference>
<evidence type="ECO:0000256" key="7">
    <source>
        <dbReference type="ARBA" id="ARBA00022989"/>
    </source>
</evidence>
<accession>A0A3B1AXG3</accession>
<dbReference type="Gene3D" id="3.40.50.720">
    <property type="entry name" value="NAD(P)-binding Rossmann-like Domain"/>
    <property type="match status" value="1"/>
</dbReference>
<feature type="transmembrane region" description="Helical" evidence="10">
    <location>
        <begin position="271"/>
        <end position="290"/>
    </location>
</feature>
<dbReference type="InterPro" id="IPR006153">
    <property type="entry name" value="Cation/H_exchanger_TM"/>
</dbReference>
<keyword evidence="3" id="KW-0050">Antiport</keyword>
<feature type="transmembrane region" description="Helical" evidence="10">
    <location>
        <begin position="61"/>
        <end position="80"/>
    </location>
</feature>
<feature type="transmembrane region" description="Helical" evidence="10">
    <location>
        <begin position="215"/>
        <end position="235"/>
    </location>
</feature>
<feature type="transmembrane region" description="Helical" evidence="10">
    <location>
        <begin position="114"/>
        <end position="135"/>
    </location>
</feature>
<dbReference type="InterPro" id="IPR006037">
    <property type="entry name" value="RCK_C"/>
</dbReference>
<dbReference type="Pfam" id="PF00999">
    <property type="entry name" value="Na_H_Exchanger"/>
    <property type="match status" value="1"/>
</dbReference>
<dbReference type="AlphaFoldDB" id="A0A3B1AXG3"/>
<dbReference type="PROSITE" id="PS51202">
    <property type="entry name" value="RCK_C"/>
    <property type="match status" value="1"/>
</dbReference>
<dbReference type="PANTHER" id="PTHR46157">
    <property type="entry name" value="K(+) EFFLUX ANTIPORTER 3, CHLOROPLASTIC"/>
    <property type="match status" value="1"/>
</dbReference>
<evidence type="ECO:0000256" key="5">
    <source>
        <dbReference type="ARBA" id="ARBA00022692"/>
    </source>
</evidence>
<evidence type="ECO:0000256" key="9">
    <source>
        <dbReference type="ARBA" id="ARBA00023136"/>
    </source>
</evidence>
<dbReference type="SUPFAM" id="SSF116726">
    <property type="entry name" value="TrkA C-terminal domain-like"/>
    <property type="match status" value="1"/>
</dbReference>
<dbReference type="FunFam" id="3.40.50.720:FF:000036">
    <property type="entry name" value="Glutathione-regulated potassium-efflux system protein KefB"/>
    <property type="match status" value="1"/>
</dbReference>
<dbReference type="InterPro" id="IPR036721">
    <property type="entry name" value="RCK_C_sf"/>
</dbReference>
<feature type="transmembrane region" description="Helical" evidence="10">
    <location>
        <begin position="296"/>
        <end position="317"/>
    </location>
</feature>
<dbReference type="Gene3D" id="3.30.70.1450">
    <property type="entry name" value="Regulator of K+ conductance, C-terminal domain"/>
    <property type="match status" value="1"/>
</dbReference>
<evidence type="ECO:0000256" key="3">
    <source>
        <dbReference type="ARBA" id="ARBA00022449"/>
    </source>
</evidence>
<keyword evidence="8" id="KW-0406">Ion transport</keyword>
<dbReference type="InterPro" id="IPR036291">
    <property type="entry name" value="NAD(P)-bd_dom_sf"/>
</dbReference>
<organism evidence="13">
    <name type="scientific">hydrothermal vent metagenome</name>
    <dbReference type="NCBI Taxonomy" id="652676"/>
    <lineage>
        <taxon>unclassified sequences</taxon>
        <taxon>metagenomes</taxon>
        <taxon>ecological metagenomes</taxon>
    </lineage>
</organism>
<evidence type="ECO:0000256" key="2">
    <source>
        <dbReference type="ARBA" id="ARBA00022448"/>
    </source>
</evidence>
<evidence type="ECO:0000256" key="6">
    <source>
        <dbReference type="ARBA" id="ARBA00022958"/>
    </source>
</evidence>
<name>A0A3B1AXG3_9ZZZZ</name>
<dbReference type="GO" id="GO:0012505">
    <property type="term" value="C:endomembrane system"/>
    <property type="evidence" value="ECO:0007669"/>
    <property type="project" value="UniProtKB-SubCell"/>
</dbReference>
<dbReference type="InterPro" id="IPR003148">
    <property type="entry name" value="RCK_N"/>
</dbReference>
<dbReference type="GO" id="GO:1902600">
    <property type="term" value="P:proton transmembrane transport"/>
    <property type="evidence" value="ECO:0007669"/>
    <property type="project" value="InterPro"/>
</dbReference>
<feature type="transmembrane region" description="Helical" evidence="10">
    <location>
        <begin position="147"/>
        <end position="166"/>
    </location>
</feature>
<keyword evidence="4" id="KW-0633">Potassium transport</keyword>
<feature type="transmembrane region" description="Helical" evidence="10">
    <location>
        <begin position="87"/>
        <end position="108"/>
    </location>
</feature>
<feature type="domain" description="RCK N-terminal" evidence="11">
    <location>
        <begin position="410"/>
        <end position="527"/>
    </location>
</feature>
<keyword evidence="7 10" id="KW-1133">Transmembrane helix</keyword>
<dbReference type="GO" id="GO:0005886">
    <property type="term" value="C:plasma membrane"/>
    <property type="evidence" value="ECO:0007669"/>
    <property type="project" value="TreeGrafter"/>
</dbReference>
<reference evidence="13" key="1">
    <citation type="submission" date="2018-06" db="EMBL/GenBank/DDBJ databases">
        <authorList>
            <person name="Zhirakovskaya E."/>
        </authorList>
    </citation>
    <scope>NUCLEOTIDE SEQUENCE</scope>
</reference>
<dbReference type="GO" id="GO:0008324">
    <property type="term" value="F:monoatomic cation transmembrane transporter activity"/>
    <property type="evidence" value="ECO:0007669"/>
    <property type="project" value="InterPro"/>
</dbReference>
<feature type="domain" description="RCK C-terminal" evidence="12">
    <location>
        <begin position="573"/>
        <end position="656"/>
    </location>
</feature>
<feature type="transmembrane region" description="Helical" evidence="10">
    <location>
        <begin position="329"/>
        <end position="347"/>
    </location>
</feature>
<dbReference type="PANTHER" id="PTHR46157:SF4">
    <property type="entry name" value="K(+) EFFLUX ANTIPORTER 3, CHLOROPLASTIC"/>
    <property type="match status" value="1"/>
</dbReference>
<evidence type="ECO:0000256" key="10">
    <source>
        <dbReference type="SAM" id="Phobius"/>
    </source>
</evidence>
<keyword evidence="6" id="KW-0630">Potassium</keyword>
<evidence type="ECO:0000313" key="13">
    <source>
        <dbReference type="EMBL" id="VAX08472.1"/>
    </source>
</evidence>
<feature type="transmembrane region" description="Helical" evidence="10">
    <location>
        <begin position="359"/>
        <end position="375"/>
    </location>
</feature>
<dbReference type="Gene3D" id="1.20.1530.20">
    <property type="match status" value="1"/>
</dbReference>
<feature type="transmembrane region" description="Helical" evidence="10">
    <location>
        <begin position="31"/>
        <end position="49"/>
    </location>
</feature>
<dbReference type="Pfam" id="PF02080">
    <property type="entry name" value="TrkA_C"/>
    <property type="match status" value="1"/>
</dbReference>
<dbReference type="GO" id="GO:0015297">
    <property type="term" value="F:antiporter activity"/>
    <property type="evidence" value="ECO:0007669"/>
    <property type="project" value="UniProtKB-KW"/>
</dbReference>
<feature type="transmembrane region" description="Helical" evidence="10">
    <location>
        <begin position="178"/>
        <end position="203"/>
    </location>
</feature>
<gene>
    <name evidence="13" type="ORF">MNBD_GAMMA26-2133</name>
</gene>
<dbReference type="InterPro" id="IPR038770">
    <property type="entry name" value="Na+/solute_symporter_sf"/>
</dbReference>
<comment type="subcellular location">
    <subcellularLocation>
        <location evidence="1">Endomembrane system</location>
        <topology evidence="1">Multi-pass membrane protein</topology>
    </subcellularLocation>
</comment>
<evidence type="ECO:0000259" key="11">
    <source>
        <dbReference type="PROSITE" id="PS51201"/>
    </source>
</evidence>
<keyword evidence="2" id="KW-0813">Transport</keyword>
<feature type="transmembrane region" description="Helical" evidence="10">
    <location>
        <begin position="6"/>
        <end position="24"/>
    </location>
</feature>
<sequence>MDHSYLNDTLILVAAAVAVVLVCLRLRLPSILGYLSVGVLVGPYGLAWIADTEYVRAFAEFGVVFLLFTIGLEFSLPLLIRMKSAVLGLGASQVLLTTAITAVVALYLDFPVESALVLGGVVAMSSTALVIRQLTDQVELHSSHGRNAVGILLCQDVMVIPFLILASTPSDTLGEMPAMAVVIALGKGAIALIIIFAVGHWVLRPLFRAVAGFKSSELFMLTALLVAMGAAWLTYQMGLSLALGAFVAGMMLGETEFRHQVEAEIRPFRDLLLGLFFITIGMLLNVGLLPELWPQILLLLALLLIFKLILIGGLCRLAGWDNAISLRTGLVLAHGGEFGFAILALALSGDLLPVESGQVVLAALLISMGLAPLLIRDNGSIAAKLLPADTMEKSRKEIEVDVADTAHGLSHHVIICGYGRVGQNVAQLLAFEGIRYVALDLDPILVQNAIEAKEPVSYGDGANIHLLKAAGLAQAAALMISLKGEECVVKIVHQVRQIDTKIPILVRTADETNLKELQEAGATEVVPETLEASLMLASHLLIALKVPTALVSSRIRQVRRERYTLLQQLYPGEESFTMPGGQREQLRAIELPASTWVVGRSIGELELEKTGATVTAIQRQGQRIPNPSQEMQLLAGDTLILFGTPEALEQAEDILS</sequence>
<evidence type="ECO:0000256" key="4">
    <source>
        <dbReference type="ARBA" id="ARBA00022538"/>
    </source>
</evidence>
<protein>
    <submittedName>
        <fullName evidence="13">Inner membrane protein, KefB/KefC family</fullName>
    </submittedName>
</protein>
<dbReference type="PROSITE" id="PS51201">
    <property type="entry name" value="RCK_N"/>
    <property type="match status" value="1"/>
</dbReference>
<keyword evidence="9 10" id="KW-0472">Membrane</keyword>
<proteinExistence type="predicted"/>